<dbReference type="AlphaFoldDB" id="A0A1Y6LN24"/>
<name>A0A1Y6LN24_ZYMTR</name>
<gene>
    <name evidence="3" type="ORF">ZT1A5_G7248</name>
</gene>
<reference evidence="3 4" key="1">
    <citation type="submission" date="2016-10" db="EMBL/GenBank/DDBJ databases">
        <authorList>
            <person name="Varghese N."/>
        </authorList>
    </citation>
    <scope>NUCLEOTIDE SEQUENCE [LARGE SCALE GENOMIC DNA]</scope>
</reference>
<dbReference type="PANTHER" id="PTHR21310">
    <property type="entry name" value="AMINOGLYCOSIDE PHOSPHOTRANSFERASE-RELATED-RELATED"/>
    <property type="match status" value="1"/>
</dbReference>
<protein>
    <recommendedName>
        <fullName evidence="2">Aminoglycoside phosphotransferase domain-containing protein</fullName>
    </recommendedName>
</protein>
<proteinExistence type="predicted"/>
<dbReference type="Gene3D" id="3.30.200.150">
    <property type="match status" value="1"/>
</dbReference>
<evidence type="ECO:0000256" key="1">
    <source>
        <dbReference type="SAM" id="MobiDB-lite"/>
    </source>
</evidence>
<dbReference type="InterPro" id="IPR051678">
    <property type="entry name" value="AGP_Transferase"/>
</dbReference>
<dbReference type="SUPFAM" id="SSF56112">
    <property type="entry name" value="Protein kinase-like (PK-like)"/>
    <property type="match status" value="1"/>
</dbReference>
<sequence>MNNIISKCIPMSRQGLPKQLISADDQPSPESNAGVTSRGVIWSLNPLLLLRSARSILSVDTFSRIGPKFSFRKLNNGPKHHRDLGRSGTAVCDAKAAACELTGNELDIQDLYRLALTERARSTVTARCKSGDGIWIHRNQLGPQVIRLSGIAVKFGFGVVKQEAETQAYYNRRADDSCLFIPRVLDFFIDPETEGSFFEVGFLVMEYVRGRTVRDLPKDAKQRIAPRVVDAMKHLETIDAPDPSRPGPPTNNGVPRGYLWSDSGPGVSFNTLYEMNTWLDEQLALSCPTASLDLKPHELKSRHMDITPRNIIQTADDKICFVDWQFAGNYPWAFEAVHLNCCEFDDPVFFEALFKSLPEYEEVLKSRKYKDLLEVRKNNIRYGVARHLVPPSPSRQDESV</sequence>
<dbReference type="EMBL" id="LT882682">
    <property type="protein sequence ID" value="SMY25806.1"/>
    <property type="molecule type" value="Genomic_DNA"/>
</dbReference>
<dbReference type="InterPro" id="IPR011009">
    <property type="entry name" value="Kinase-like_dom_sf"/>
</dbReference>
<dbReference type="PANTHER" id="PTHR21310:SF39">
    <property type="entry name" value="AMINOGLYCOSIDE PHOSPHOTRANSFERASE DOMAIN-CONTAINING PROTEIN"/>
    <property type="match status" value="1"/>
</dbReference>
<feature type="region of interest" description="Disordered" evidence="1">
    <location>
        <begin position="238"/>
        <end position="257"/>
    </location>
</feature>
<evidence type="ECO:0000259" key="2">
    <source>
        <dbReference type="Pfam" id="PF01636"/>
    </source>
</evidence>
<dbReference type="Proteomes" id="UP000215453">
    <property type="component" value="Chromosome 7"/>
</dbReference>
<dbReference type="Pfam" id="PF01636">
    <property type="entry name" value="APH"/>
    <property type="match status" value="1"/>
</dbReference>
<organism evidence="3 4">
    <name type="scientific">Zymoseptoria tritici ST99CH_1A5</name>
    <dbReference type="NCBI Taxonomy" id="1276529"/>
    <lineage>
        <taxon>Eukaryota</taxon>
        <taxon>Fungi</taxon>
        <taxon>Dikarya</taxon>
        <taxon>Ascomycota</taxon>
        <taxon>Pezizomycotina</taxon>
        <taxon>Dothideomycetes</taxon>
        <taxon>Dothideomycetidae</taxon>
        <taxon>Mycosphaerellales</taxon>
        <taxon>Mycosphaerellaceae</taxon>
        <taxon>Zymoseptoria</taxon>
    </lineage>
</organism>
<dbReference type="InterPro" id="IPR002575">
    <property type="entry name" value="Aminoglycoside_PTrfase"/>
</dbReference>
<evidence type="ECO:0000313" key="3">
    <source>
        <dbReference type="EMBL" id="SMY25806.1"/>
    </source>
</evidence>
<evidence type="ECO:0000313" key="4">
    <source>
        <dbReference type="Proteomes" id="UP000215453"/>
    </source>
</evidence>
<dbReference type="Gene3D" id="3.90.1200.10">
    <property type="match status" value="1"/>
</dbReference>
<feature type="domain" description="Aminoglycoside phosphotransferase" evidence="2">
    <location>
        <begin position="179"/>
        <end position="339"/>
    </location>
</feature>
<accession>A0A1Y6LN24</accession>